<evidence type="ECO:0000256" key="9">
    <source>
        <dbReference type="ARBA" id="ARBA00023157"/>
    </source>
</evidence>
<feature type="domain" description="Ig-like" evidence="14">
    <location>
        <begin position="2020"/>
        <end position="2111"/>
    </location>
</feature>
<dbReference type="PRINTS" id="PR00759">
    <property type="entry name" value="BASICPTASE"/>
</dbReference>
<dbReference type="SUPFAM" id="SSF48726">
    <property type="entry name" value="Immunoglobulin"/>
    <property type="match status" value="1"/>
</dbReference>
<gene>
    <name evidence="16" type="primary">mig-6</name>
    <name evidence="16" type="ORF">T01_1104</name>
</gene>
<dbReference type="GO" id="GO:0030198">
    <property type="term" value="P:extracellular matrix organization"/>
    <property type="evidence" value="ECO:0007669"/>
    <property type="project" value="InterPro"/>
</dbReference>
<organism evidence="16 17">
    <name type="scientific">Trichinella spiralis</name>
    <name type="common">Trichina worm</name>
    <dbReference type="NCBI Taxonomy" id="6334"/>
    <lineage>
        <taxon>Eukaryota</taxon>
        <taxon>Metazoa</taxon>
        <taxon>Ecdysozoa</taxon>
        <taxon>Nematoda</taxon>
        <taxon>Enoplea</taxon>
        <taxon>Dorylaimia</taxon>
        <taxon>Trichinellida</taxon>
        <taxon>Trichinellidae</taxon>
        <taxon>Trichinella</taxon>
    </lineage>
</organism>
<dbReference type="FunFam" id="2.20.100.10:FF:000005">
    <property type="entry name" value="ADAM metallopeptidase with thrombospondin type 1 motif 9"/>
    <property type="match status" value="2"/>
</dbReference>
<dbReference type="SUPFAM" id="SSF57362">
    <property type="entry name" value="BPTI-like"/>
    <property type="match status" value="11"/>
</dbReference>
<feature type="domain" description="BPTI/Kunitz inhibitor" evidence="13">
    <location>
        <begin position="1196"/>
        <end position="1246"/>
    </location>
</feature>
<dbReference type="FunFam" id="4.10.410.10:FF:000004">
    <property type="entry name" value="Tissue factor pathway inhibitor"/>
    <property type="match status" value="1"/>
</dbReference>
<dbReference type="GO" id="GO:0016477">
    <property type="term" value="P:cell migration"/>
    <property type="evidence" value="ECO:0007669"/>
    <property type="project" value="UniProtKB-ARBA"/>
</dbReference>
<feature type="domain" description="BPTI/Kunitz inhibitor" evidence="13">
    <location>
        <begin position="1397"/>
        <end position="1447"/>
    </location>
</feature>
<dbReference type="SMART" id="SM00409">
    <property type="entry name" value="IG"/>
    <property type="match status" value="1"/>
</dbReference>
<dbReference type="PROSITE" id="PS50279">
    <property type="entry name" value="BPTI_KUNITZ_2"/>
    <property type="match status" value="11"/>
</dbReference>
<evidence type="ECO:0000256" key="6">
    <source>
        <dbReference type="ARBA" id="ARBA00022737"/>
    </source>
</evidence>
<dbReference type="Pfam" id="PF05986">
    <property type="entry name" value="ADAMTS_spacer1"/>
    <property type="match status" value="1"/>
</dbReference>
<name>A0A0V1BLS2_TRISP</name>
<dbReference type="OrthoDB" id="5781878at2759"/>
<reference evidence="16 17" key="1">
    <citation type="submission" date="2015-01" db="EMBL/GenBank/DDBJ databases">
        <title>Evolution of Trichinella species and genotypes.</title>
        <authorList>
            <person name="Korhonen P.K."/>
            <person name="Edoardo P."/>
            <person name="Giuseppe L.R."/>
            <person name="Gasser R.B."/>
        </authorList>
    </citation>
    <scope>NUCLEOTIDE SEQUENCE [LARGE SCALE GENOMIC DNA]</scope>
    <source>
        <strain evidence="16">ISS3</strain>
    </source>
</reference>
<dbReference type="InterPro" id="IPR050098">
    <property type="entry name" value="TFPI/VKTCI-like"/>
</dbReference>
<feature type="domain" description="BPTI/Kunitz inhibitor" evidence="13">
    <location>
        <begin position="1948"/>
        <end position="1999"/>
    </location>
</feature>
<dbReference type="InterPro" id="IPR003598">
    <property type="entry name" value="Ig_sub2"/>
</dbReference>
<feature type="transmembrane region" description="Helical" evidence="12">
    <location>
        <begin position="12"/>
        <end position="30"/>
    </location>
</feature>
<dbReference type="Gene3D" id="2.60.120.830">
    <property type="match status" value="1"/>
</dbReference>
<dbReference type="GO" id="GO:0005604">
    <property type="term" value="C:basement membrane"/>
    <property type="evidence" value="ECO:0007669"/>
    <property type="project" value="UniProtKB-SubCell"/>
</dbReference>
<dbReference type="STRING" id="6334.A0A0V1BLS2"/>
<dbReference type="InterPro" id="IPR002223">
    <property type="entry name" value="Kunitz_BPTI"/>
</dbReference>
<keyword evidence="12" id="KW-1133">Transmembrane helix</keyword>
<dbReference type="InterPro" id="IPR007110">
    <property type="entry name" value="Ig-like_dom"/>
</dbReference>
<comment type="subcellular location">
    <subcellularLocation>
        <location evidence="1">Secreted</location>
        <location evidence="1">Extracellular space</location>
        <location evidence="1">Extracellular matrix</location>
        <location evidence="1">Basement membrane</location>
    </subcellularLocation>
</comment>
<dbReference type="Gene3D" id="4.10.410.10">
    <property type="entry name" value="Pancreatic trypsin inhibitor Kunitz domain"/>
    <property type="match status" value="11"/>
</dbReference>
<dbReference type="InterPro" id="IPR013273">
    <property type="entry name" value="ADAMTS/ADAMTS-like"/>
</dbReference>
<dbReference type="PROSITE" id="PS00280">
    <property type="entry name" value="BPTI_KUNITZ_1"/>
    <property type="match status" value="8"/>
</dbReference>
<feature type="disulfide bond" evidence="10">
    <location>
        <begin position="101"/>
        <end position="165"/>
    </location>
</feature>
<dbReference type="PROSITE" id="PS50900">
    <property type="entry name" value="PLAC"/>
    <property type="match status" value="1"/>
</dbReference>
<dbReference type="Pfam" id="PF00014">
    <property type="entry name" value="Kunitz_BPTI"/>
    <property type="match status" value="11"/>
</dbReference>
<dbReference type="InterPro" id="IPR013783">
    <property type="entry name" value="Ig-like_fold"/>
</dbReference>
<keyword evidence="2" id="KW-0217">Developmental protein</keyword>
<keyword evidence="12" id="KW-0812">Transmembrane</keyword>
<evidence type="ECO:0000256" key="10">
    <source>
        <dbReference type="PIRSR" id="PIRSR613273-3"/>
    </source>
</evidence>
<evidence type="ECO:0000256" key="2">
    <source>
        <dbReference type="ARBA" id="ARBA00022473"/>
    </source>
</evidence>
<dbReference type="FunFam" id="2.60.120.830:FF:000001">
    <property type="entry name" value="A disintegrin and metalloproteinase with thrombospondin motifs 1"/>
    <property type="match status" value="1"/>
</dbReference>
<dbReference type="CDD" id="cd00109">
    <property type="entry name" value="Kunitz-type"/>
    <property type="match status" value="7"/>
</dbReference>
<dbReference type="SMART" id="SM00131">
    <property type="entry name" value="KU"/>
    <property type="match status" value="11"/>
</dbReference>
<feature type="domain" description="BPTI/Kunitz inhibitor" evidence="13">
    <location>
        <begin position="1870"/>
        <end position="1920"/>
    </location>
</feature>
<feature type="domain" description="BPTI/Kunitz inhibitor" evidence="13">
    <location>
        <begin position="1748"/>
        <end position="1798"/>
    </location>
</feature>
<dbReference type="GO" id="GO:0009653">
    <property type="term" value="P:anatomical structure morphogenesis"/>
    <property type="evidence" value="ECO:0007669"/>
    <property type="project" value="UniProtKB-ARBA"/>
</dbReference>
<dbReference type="SUPFAM" id="SSF82895">
    <property type="entry name" value="TSP-1 type 1 repeat"/>
    <property type="match status" value="5"/>
</dbReference>
<dbReference type="Pfam" id="PF00090">
    <property type="entry name" value="TSP_1"/>
    <property type="match status" value="1"/>
</dbReference>
<evidence type="ECO:0000256" key="3">
    <source>
        <dbReference type="ARBA" id="ARBA00022525"/>
    </source>
</evidence>
<dbReference type="InterPro" id="IPR003599">
    <property type="entry name" value="Ig_sub"/>
</dbReference>
<dbReference type="InterPro" id="IPR036383">
    <property type="entry name" value="TSP1_rpt_sf"/>
</dbReference>
<evidence type="ECO:0000256" key="7">
    <source>
        <dbReference type="ARBA" id="ARBA00022869"/>
    </source>
</evidence>
<feature type="domain" description="BPTI/Kunitz inhibitor" evidence="13">
    <location>
        <begin position="1657"/>
        <end position="1707"/>
    </location>
</feature>
<dbReference type="EMBL" id="JYDH01000030">
    <property type="protein sequence ID" value="KRY37863.1"/>
    <property type="molecule type" value="Genomic_DNA"/>
</dbReference>
<accession>A0A0V1BLS2</accession>
<evidence type="ECO:0000256" key="5">
    <source>
        <dbReference type="ARBA" id="ARBA00022729"/>
    </source>
</evidence>
<dbReference type="FunCoup" id="A0A0V1BLS2">
    <property type="interactions" value="118"/>
</dbReference>
<evidence type="ECO:0000256" key="8">
    <source>
        <dbReference type="ARBA" id="ARBA00022900"/>
    </source>
</evidence>
<evidence type="ECO:0000256" key="11">
    <source>
        <dbReference type="SAM" id="MobiDB-lite"/>
    </source>
</evidence>
<feature type="domain" description="BPTI/Kunitz inhibitor" evidence="13">
    <location>
        <begin position="1255"/>
        <end position="1306"/>
    </location>
</feature>
<protein>
    <submittedName>
        <fullName evidence="16">Papilin</fullName>
    </submittedName>
</protein>
<keyword evidence="5" id="KW-0732">Signal</keyword>
<feature type="domain" description="BPTI/Kunitz inhibitor" evidence="13">
    <location>
        <begin position="1454"/>
        <end position="1502"/>
    </location>
</feature>
<dbReference type="PANTHER" id="PTHR10083">
    <property type="entry name" value="KUNITZ-TYPE PROTEASE INHIBITOR-RELATED"/>
    <property type="match status" value="1"/>
</dbReference>
<keyword evidence="17" id="KW-1185">Reference proteome</keyword>
<dbReference type="PROSITE" id="PS50092">
    <property type="entry name" value="TSP1"/>
    <property type="match status" value="5"/>
</dbReference>
<dbReference type="Pfam" id="PF19030">
    <property type="entry name" value="TSP1_ADAMTS"/>
    <property type="match status" value="5"/>
</dbReference>
<dbReference type="FunFam" id="4.10.410.10:FF:000020">
    <property type="entry name" value="Collagen, type VI, alpha 3"/>
    <property type="match status" value="6"/>
</dbReference>
<feature type="region of interest" description="Disordered" evidence="11">
    <location>
        <begin position="1927"/>
        <end position="1946"/>
    </location>
</feature>
<keyword evidence="9 10" id="KW-1015">Disulfide bond</keyword>
<evidence type="ECO:0000313" key="17">
    <source>
        <dbReference type="Proteomes" id="UP000054776"/>
    </source>
</evidence>
<dbReference type="Proteomes" id="UP000054776">
    <property type="component" value="Unassembled WGS sequence"/>
</dbReference>
<comment type="caution">
    <text evidence="16">The sequence shown here is derived from an EMBL/GenBank/DDBJ whole genome shotgun (WGS) entry which is preliminary data.</text>
</comment>
<dbReference type="InterPro" id="IPR036179">
    <property type="entry name" value="Ig-like_dom_sf"/>
</dbReference>
<dbReference type="PRINTS" id="PR01857">
    <property type="entry name" value="ADAMTSFAMILY"/>
</dbReference>
<dbReference type="InterPro" id="IPR045371">
    <property type="entry name" value="ADAMTS_CR_3"/>
</dbReference>
<dbReference type="FunFam" id="4.10.410.10:FF:000005">
    <property type="entry name" value="Pancreatic trypsin inhibitor"/>
    <property type="match status" value="1"/>
</dbReference>
<feature type="domain" description="BPTI/Kunitz inhibitor" evidence="13">
    <location>
        <begin position="1339"/>
        <end position="1389"/>
    </location>
</feature>
<evidence type="ECO:0000259" key="13">
    <source>
        <dbReference type="PROSITE" id="PS50279"/>
    </source>
</evidence>
<dbReference type="Pfam" id="PF13927">
    <property type="entry name" value="Ig_3"/>
    <property type="match status" value="1"/>
</dbReference>
<evidence type="ECO:0000256" key="1">
    <source>
        <dbReference type="ARBA" id="ARBA00004302"/>
    </source>
</evidence>
<dbReference type="InterPro" id="IPR010909">
    <property type="entry name" value="PLAC"/>
</dbReference>
<feature type="domain" description="PLAC" evidence="15">
    <location>
        <begin position="2120"/>
        <end position="2159"/>
    </location>
</feature>
<dbReference type="SMART" id="SM00209">
    <property type="entry name" value="TSP1"/>
    <property type="match status" value="7"/>
</dbReference>
<keyword evidence="8" id="KW-0722">Serine protease inhibitor</keyword>
<dbReference type="GO" id="GO:0004867">
    <property type="term" value="F:serine-type endopeptidase inhibitor activity"/>
    <property type="evidence" value="ECO:0007669"/>
    <property type="project" value="UniProtKB-KW"/>
</dbReference>
<evidence type="ECO:0000256" key="4">
    <source>
        <dbReference type="ARBA" id="ARBA00022690"/>
    </source>
</evidence>
<keyword evidence="12" id="KW-0472">Membrane</keyword>
<keyword evidence="3" id="KW-0964">Secreted</keyword>
<feature type="domain" description="BPTI/Kunitz inhibitor" evidence="13">
    <location>
        <begin position="1558"/>
        <end position="1608"/>
    </location>
</feature>
<dbReference type="InterPro" id="IPR020901">
    <property type="entry name" value="Prtase_inh_Kunz-CS"/>
</dbReference>
<dbReference type="Pfam" id="PF19236">
    <property type="entry name" value="ADAMTS_CR_3"/>
    <property type="match status" value="1"/>
</dbReference>
<keyword evidence="7" id="KW-0272">Extracellular matrix</keyword>
<sequence length="2180" mass="241747">MTKKPPSTRRRYFIPTCCSIFACLLVTVGVCYKPDATAKHVSTVTTAEPQDLVEHPLSRKARQAYAVFGAGESGLSVEGVGQEESGPWEPWEVIRECSRTCGGGVQIETRNCSYVKKCIQHFFKYTTLKENFNIRRTDIQTYMIDALTEIVSIVAEIASALKNPCPTETDFRAEQCAKYNDKALEGKYYKWRPFTRALNKCELMCIPEGENFYYKWAEKVIDGTRCDAFNYDICVEGFCLPVGCDNKLGSTLKEDLCRVCGGDGSTCKTVEGFFDESDLKPGYHDVIVIPTGATSIVIQERKPTNNYLALRNEAGKYWLNGHWKIDFPQTIEVAGTMFEYERIKQNNVAFEKLYAKGPTKEPVIVVLLRQTENSGIQYEFSVPLTESLPYQYTVGPWSACSVTCGQGIQERTVQCTDRSTKETVDEEFCLNSTLPELNRTCSTVDCDPEWFVGEWEPCSETCGDTGMQYRIVFCHQAMADGVKVSVRDGLCTKERPIFRQPCNRFSCPEWHVGPWSSCSSPCGEAFQYRSVTCRSEKEGEEGQLLPGKACHAPDEPNNRRPCNLGRCEGLNWHVTEWNLCEHCNDTTETRNVSCRDSSGRIYSDDRCEGEKPIDERPCATPIPCLYKWHASQWSECSTKCGHGHQTRSVVCAIEEGNKLIKMDELHCDPYVKPSSRQNCTNEEKCIGTYFTSEWDECSAPCGGGTQKRVVLCFDYDYRLNPAMCDEDEKPADVQECNLQNCTACNETEFGCCPDNSTAASGPFLEGCSNCSLSEFGCCPDNYTTADGANFEGCMSEMNVTEEGIGLENDTAPMKPKQANNCTEDDAECCTETFDEKTNTSTVQCTVRMCNLTNSENVTVEVPCMNITSNPDMSNDTDILLSDTTATLFNETDSFGNETVGNETDVHCSKTEFGCCPDWVTPALGPDNLNCTNYELGDCSNNGTKYGCCPDNLTLARGPKFEGCGDPICSASLYGCCPDRRTIAFGPHYKGCDRSTFSCESSPFGCCSDGKTAALGPKNKGCEDNCVISKYGCCPDGVTLAKGPKNEGCGCSLSQFGCCPDGQSTAVGPGFAGCPETCATSRFGCCPDGKTYAKGSNYEGCPCRYTRFGCCPDGVTAALGPRHEGCDDCRLKEFGCCPDGQKAAQGPAMEGCFEIAEESPVITIPPPLRGPVSPEQIGKHYSEQKLTCNYCNSLASCTLPSETGECSDYSLKWNFDPIEGVCRQFWYGGCGGNENRFESEEDCKHVCVNPPDQGVCYLPKIPGTDACGSTTIRWYYDITEGYCMQFYYHCNGNGNNFAEYDECMATCDNVGKALTVSPPATFSHQPEETGAESEEYEDVCELPVDTGPCRGKITQWYYEPAMGECITFTWGGCKGNSNRFASKELCEAKCAKVIEDFCKLPKDSGPCDQYVAKWYYKHEEGTCGRFYYGGCHGNDNRFETMEECHEKCASKADPCQLPSVSGPCAGREMRYYWTGERCEQFTYGGCLGNSNNFQSLEQCQRRCGSKSTQQHMPSSEEVKVLSSAVAGGAGGSVGHSGVFTVSRVDEAAESSRPDDSSICNLPKDTGPCRAYIPSFYFDRMTQQCQQFVYGGCQGNENRFPTRSACEAACGTVRHQNIIHGRPHEKPEESTTYENFNNEINDLDNSIESDTYRSHVDYCNSSPEVGPCRDATTRWHYEPRRGECIEFVYGGCGGNRNNFKTRQDCERVCAEFSDTEPAPFEKPLQSTSRPASSPAPRFYPLPTSALPDLCLQSKDIGTCYGSLLNWYFDSERMQCTSFMYTGCGGNSNRFTSEEACERACGAYRDQDVCRMPPDEGPCLASVPKWSYNQERGECVSFVYGGCEGNGNRFSSKEECDNICNPRRTSYLNEDVCDLERDAGPCLDPISQWYFDRVSSACKLFTYGGCRGNANRFNTKSECEARCVQPAKLTTTGRQQERDSRGASSKQRSACELEFDSGPCQQSFLRKWYHDPRSHKCRPFAYGGCGGNDNRFDSEQECASACNAAVSMSITDDDRKRTFEHAPVSVQVDSTRWTYQEGQPIVLNCRGGTDEMHHKNNVVWYKDNRHVAADVSRRIEVQFNGSLTINSAKISDSGEYSCALLQPAGSFSSAVRVVVEAQRQESNNENCVDNPLLANCRLVVSAGLCSHTYYGRYCCQSCRNHKLINPTRLTFLLLTLSLIPFNR</sequence>
<dbReference type="PROSITE" id="PS50835">
    <property type="entry name" value="IG_LIKE"/>
    <property type="match status" value="1"/>
</dbReference>
<keyword evidence="6" id="KW-0677">Repeat</keyword>
<evidence type="ECO:0000259" key="14">
    <source>
        <dbReference type="PROSITE" id="PS50835"/>
    </source>
</evidence>
<dbReference type="Gene3D" id="2.60.40.10">
    <property type="entry name" value="Immunoglobulins"/>
    <property type="match status" value="1"/>
</dbReference>
<feature type="domain" description="BPTI/Kunitz inhibitor" evidence="13">
    <location>
        <begin position="1807"/>
        <end position="1857"/>
    </location>
</feature>
<dbReference type="InterPro" id="IPR000884">
    <property type="entry name" value="TSP1_rpt"/>
</dbReference>
<dbReference type="PROSITE" id="PS51257">
    <property type="entry name" value="PROKAR_LIPOPROTEIN"/>
    <property type="match status" value="1"/>
</dbReference>
<dbReference type="SMART" id="SM00408">
    <property type="entry name" value="IGc2"/>
    <property type="match status" value="1"/>
</dbReference>
<evidence type="ECO:0000259" key="15">
    <source>
        <dbReference type="PROSITE" id="PS50900"/>
    </source>
</evidence>
<keyword evidence="7" id="KW-0084">Basement membrane</keyword>
<dbReference type="InterPro" id="IPR010294">
    <property type="entry name" value="ADAMTS_spacer1"/>
</dbReference>
<keyword evidence="4" id="KW-0646">Protease inhibitor</keyword>
<dbReference type="InParanoid" id="A0A0V1BLS2"/>
<proteinExistence type="predicted"/>
<dbReference type="Gene3D" id="2.20.100.10">
    <property type="entry name" value="Thrombospondin type-1 (TSP1) repeat"/>
    <property type="match status" value="6"/>
</dbReference>
<dbReference type="InterPro" id="IPR036880">
    <property type="entry name" value="Kunitz_BPTI_sf"/>
</dbReference>
<evidence type="ECO:0000256" key="12">
    <source>
        <dbReference type="SAM" id="Phobius"/>
    </source>
</evidence>
<dbReference type="Pfam" id="PF08686">
    <property type="entry name" value="PLAC"/>
    <property type="match status" value="1"/>
</dbReference>
<evidence type="ECO:0000313" key="16">
    <source>
        <dbReference type="EMBL" id="KRY37863.1"/>
    </source>
</evidence>